<evidence type="ECO:0000313" key="9">
    <source>
        <dbReference type="Proteomes" id="UP001215216"/>
    </source>
</evidence>
<keyword evidence="3 6" id="KW-0694">RNA-binding</keyword>
<comment type="similarity">
    <text evidence="1 6">Belongs to the NusB family.</text>
</comment>
<comment type="function">
    <text evidence="6">Involved in transcription antitermination. Required for transcription of ribosomal RNA (rRNA) genes. Binds specifically to the boxA antiterminator sequence of the ribosomal RNA (rrn) operons.</text>
</comment>
<proteinExistence type="inferred from homology"/>
<dbReference type="InterPro" id="IPR035926">
    <property type="entry name" value="NusB-like_sf"/>
</dbReference>
<evidence type="ECO:0000259" key="7">
    <source>
        <dbReference type="Pfam" id="PF01029"/>
    </source>
</evidence>
<evidence type="ECO:0000313" key="8">
    <source>
        <dbReference type="EMBL" id="WFM82643.1"/>
    </source>
</evidence>
<dbReference type="Pfam" id="PF01029">
    <property type="entry name" value="NusB"/>
    <property type="match status" value="1"/>
</dbReference>
<evidence type="ECO:0000256" key="3">
    <source>
        <dbReference type="ARBA" id="ARBA00022884"/>
    </source>
</evidence>
<keyword evidence="4 6" id="KW-0805">Transcription regulation</keyword>
<evidence type="ECO:0000256" key="2">
    <source>
        <dbReference type="ARBA" id="ARBA00022814"/>
    </source>
</evidence>
<dbReference type="InterPro" id="IPR011605">
    <property type="entry name" value="NusB_fam"/>
</dbReference>
<dbReference type="PANTHER" id="PTHR11078:SF3">
    <property type="entry name" value="ANTITERMINATION NUSB DOMAIN-CONTAINING PROTEIN"/>
    <property type="match status" value="1"/>
</dbReference>
<dbReference type="SUPFAM" id="SSF48013">
    <property type="entry name" value="NusB-like"/>
    <property type="match status" value="1"/>
</dbReference>
<keyword evidence="5 6" id="KW-0804">Transcription</keyword>
<evidence type="ECO:0000256" key="5">
    <source>
        <dbReference type="ARBA" id="ARBA00023163"/>
    </source>
</evidence>
<reference evidence="8 9" key="1">
    <citation type="submission" date="2023-03" db="EMBL/GenBank/DDBJ databases">
        <title>Complete genome of Arcanobacterium canis strain DSM 25104 isolated in 2010 from a canine otitis externa in Germany.</title>
        <authorList>
            <person name="Borowiak M."/>
            <person name="Kreitlow A."/>
            <person name="Malorny B."/>
            <person name="Laemmler C."/>
            <person name="Prenger-Berninghoff E."/>
            <person name="Ploetz M."/>
            <person name="Abdulmawjood A."/>
        </authorList>
    </citation>
    <scope>NUCLEOTIDE SEQUENCE [LARGE SCALE GENOMIC DNA]</scope>
    <source>
        <strain evidence="8 9">DSM 25104</strain>
    </source>
</reference>
<evidence type="ECO:0000256" key="6">
    <source>
        <dbReference type="HAMAP-Rule" id="MF_00073"/>
    </source>
</evidence>
<dbReference type="Proteomes" id="UP001215216">
    <property type="component" value="Chromosome"/>
</dbReference>
<organism evidence="8 9">
    <name type="scientific">Arcanobacterium canis</name>
    <dbReference type="NCBI Taxonomy" id="999183"/>
    <lineage>
        <taxon>Bacteria</taxon>
        <taxon>Bacillati</taxon>
        <taxon>Actinomycetota</taxon>
        <taxon>Actinomycetes</taxon>
        <taxon>Actinomycetales</taxon>
        <taxon>Actinomycetaceae</taxon>
        <taxon>Arcanobacterium</taxon>
    </lineage>
</organism>
<accession>A0ABY8FVU8</accession>
<dbReference type="Gene3D" id="1.10.940.10">
    <property type="entry name" value="NusB-like"/>
    <property type="match status" value="1"/>
</dbReference>
<dbReference type="InterPro" id="IPR006027">
    <property type="entry name" value="NusB_RsmB_TIM44"/>
</dbReference>
<gene>
    <name evidence="6 8" type="primary">nusB</name>
    <name evidence="8" type="ORF">P7079_04320</name>
</gene>
<keyword evidence="2 6" id="KW-0889">Transcription antitermination</keyword>
<keyword evidence="9" id="KW-1185">Reference proteome</keyword>
<dbReference type="HAMAP" id="MF_00073">
    <property type="entry name" value="NusB"/>
    <property type="match status" value="1"/>
</dbReference>
<evidence type="ECO:0000256" key="1">
    <source>
        <dbReference type="ARBA" id="ARBA00005952"/>
    </source>
</evidence>
<protein>
    <recommendedName>
        <fullName evidence="6">Transcription antitermination protein NusB</fullName>
    </recommendedName>
    <alternativeName>
        <fullName evidence="6">Antitermination factor NusB</fullName>
    </alternativeName>
</protein>
<name>A0ABY8FVU8_9ACTO</name>
<feature type="domain" description="NusB/RsmB/TIM44" evidence="7">
    <location>
        <begin position="18"/>
        <end position="143"/>
    </location>
</feature>
<dbReference type="RefSeq" id="WP_278012069.1">
    <property type="nucleotide sequence ID" value="NZ_CP121208.1"/>
</dbReference>
<dbReference type="EMBL" id="CP121208">
    <property type="protein sequence ID" value="WFM82643.1"/>
    <property type="molecule type" value="Genomic_DNA"/>
</dbReference>
<dbReference type="PANTHER" id="PTHR11078">
    <property type="entry name" value="N UTILIZATION SUBSTANCE PROTEIN B-RELATED"/>
    <property type="match status" value="1"/>
</dbReference>
<sequence length="156" mass="17649">MSQNRSRRDGRRKGRSLQRQRSLDVLYEVDFKGLSSCDALDLLKLRQSESTHQVPIGQYGVEIVSHFIENAENIDSMIDAASGAWSIDRMTIVDRNLLRLGAVELMYLGVDRPVVINEVASLAREFSTDKSVSFTMGILNRVSEIWELENSGREES</sequence>
<evidence type="ECO:0000256" key="4">
    <source>
        <dbReference type="ARBA" id="ARBA00023015"/>
    </source>
</evidence>
<dbReference type="NCBIfam" id="TIGR01951">
    <property type="entry name" value="nusB"/>
    <property type="match status" value="1"/>
</dbReference>